<dbReference type="CDD" id="cd02038">
    <property type="entry name" value="FlhG-like"/>
    <property type="match status" value="1"/>
</dbReference>
<keyword evidence="1" id="KW-0547">Nucleotide-binding</keyword>
<reference evidence="3 6" key="2">
    <citation type="submission" date="2020-12" db="EMBL/GenBank/DDBJ databases">
        <title>FDA dAtabase for Regulatory Grade micrObial Sequences (FDA-ARGOS): Supporting development and validation of Infectious Disease Dx tests.</title>
        <authorList>
            <person name="Nelson B."/>
            <person name="Plummer A."/>
            <person name="Tallon L."/>
            <person name="Sadzewicz L."/>
            <person name="Zhao X."/>
            <person name="Boylan J."/>
            <person name="Ott S."/>
            <person name="Bowen H."/>
            <person name="Vavikolanu K."/>
            <person name="Mehta A."/>
            <person name="Aluvathingal J."/>
            <person name="Nadendla S."/>
            <person name="Myers T."/>
            <person name="Yan Y."/>
            <person name="Sichtig H."/>
        </authorList>
    </citation>
    <scope>NUCLEOTIDE SEQUENCE [LARGE SCALE GENOMIC DNA]</scope>
    <source>
        <strain evidence="3 6">FDAARGOS_923</strain>
    </source>
</reference>
<dbReference type="GO" id="GO:0009898">
    <property type="term" value="C:cytoplasmic side of plasma membrane"/>
    <property type="evidence" value="ECO:0007669"/>
    <property type="project" value="TreeGrafter"/>
</dbReference>
<dbReference type="EMBL" id="NILC01000026">
    <property type="protein sequence ID" value="TWL25547.1"/>
    <property type="molecule type" value="Genomic_DNA"/>
</dbReference>
<evidence type="ECO:0000313" key="4">
    <source>
        <dbReference type="EMBL" id="TWL25547.1"/>
    </source>
</evidence>
<dbReference type="EMBL" id="CP065647">
    <property type="protein sequence ID" value="QPR71580.1"/>
    <property type="molecule type" value="Genomic_DNA"/>
</dbReference>
<dbReference type="PANTHER" id="PTHR43384">
    <property type="entry name" value="SEPTUM SITE-DETERMINING PROTEIN MIND HOMOLOG, CHLOROPLASTIC-RELATED"/>
    <property type="match status" value="1"/>
</dbReference>
<dbReference type="PIRSF" id="PIRSF003092">
    <property type="entry name" value="MinD"/>
    <property type="match status" value="1"/>
</dbReference>
<dbReference type="Proteomes" id="UP000435910">
    <property type="component" value="Unassembled WGS sequence"/>
</dbReference>
<dbReference type="InterPro" id="IPR027417">
    <property type="entry name" value="P-loop_NTPase"/>
</dbReference>
<dbReference type="AlphaFoldDB" id="A0A415JFX6"/>
<evidence type="ECO:0000256" key="1">
    <source>
        <dbReference type="ARBA" id="ARBA00022741"/>
    </source>
</evidence>
<evidence type="ECO:0000313" key="3">
    <source>
        <dbReference type="EMBL" id="QPR71580.1"/>
    </source>
</evidence>
<evidence type="ECO:0000313" key="5">
    <source>
        <dbReference type="Proteomes" id="UP000435910"/>
    </source>
</evidence>
<dbReference type="RefSeq" id="WP_003181811.1">
    <property type="nucleotide sequence ID" value="NZ_CAMFKN010000007.1"/>
</dbReference>
<dbReference type="InterPro" id="IPR033756">
    <property type="entry name" value="YlxH/NBP35"/>
</dbReference>
<organism evidence="4 5">
    <name type="scientific">Bacillus licheniformis</name>
    <dbReference type="NCBI Taxonomy" id="1402"/>
    <lineage>
        <taxon>Bacteria</taxon>
        <taxon>Bacillati</taxon>
        <taxon>Bacillota</taxon>
        <taxon>Bacilli</taxon>
        <taxon>Bacillales</taxon>
        <taxon>Bacillaceae</taxon>
        <taxon>Bacillus</taxon>
    </lineage>
</organism>
<evidence type="ECO:0000313" key="6">
    <source>
        <dbReference type="Proteomes" id="UP000595038"/>
    </source>
</evidence>
<reference evidence="4 5" key="1">
    <citation type="submission" date="2019-06" db="EMBL/GenBank/DDBJ databases">
        <title>Genome sequence analysis of &gt;100 Bacillus licheniformis strains suggests intrinsic resistance to this species.</title>
        <authorList>
            <person name="Wels M."/>
            <person name="Siezen R.J."/>
            <person name="Johansen E."/>
            <person name="Stuer-Lauridsen B."/>
            <person name="Bjerre K."/>
            <person name="Nielsen B.K.K."/>
        </authorList>
    </citation>
    <scope>NUCLEOTIDE SEQUENCE [LARGE SCALE GENOMIC DNA]</scope>
    <source>
        <strain evidence="4 5">BAC-16736</strain>
    </source>
</reference>
<dbReference type="GO" id="GO:0016887">
    <property type="term" value="F:ATP hydrolysis activity"/>
    <property type="evidence" value="ECO:0007669"/>
    <property type="project" value="TreeGrafter"/>
</dbReference>
<dbReference type="GO" id="GO:0005829">
    <property type="term" value="C:cytosol"/>
    <property type="evidence" value="ECO:0007669"/>
    <property type="project" value="TreeGrafter"/>
</dbReference>
<dbReference type="Pfam" id="PF10609">
    <property type="entry name" value="ParA"/>
    <property type="match status" value="1"/>
</dbReference>
<proteinExistence type="predicted"/>
<dbReference type="InterPro" id="IPR025501">
    <property type="entry name" value="MinD_FleN"/>
</dbReference>
<dbReference type="InterPro" id="IPR050625">
    <property type="entry name" value="ParA/MinD_ATPase"/>
</dbReference>
<gene>
    <name evidence="4" type="ORF">CHCC16736_4430</name>
    <name evidence="3" type="ORF">I6G80_17360</name>
</gene>
<name>A0A415JFX6_BACLI</name>
<keyword evidence="2" id="KW-0067">ATP-binding</keyword>
<evidence type="ECO:0000256" key="2">
    <source>
        <dbReference type="ARBA" id="ARBA00022840"/>
    </source>
</evidence>
<dbReference type="InterPro" id="IPR033875">
    <property type="entry name" value="FlhG"/>
</dbReference>
<dbReference type="SUPFAM" id="SSF52540">
    <property type="entry name" value="P-loop containing nucleoside triphosphate hydrolases"/>
    <property type="match status" value="1"/>
</dbReference>
<dbReference type="Proteomes" id="UP000595038">
    <property type="component" value="Chromosome"/>
</dbReference>
<dbReference type="PANTHER" id="PTHR43384:SF4">
    <property type="entry name" value="CELLULOSE BIOSYNTHESIS PROTEIN BCSQ-RELATED"/>
    <property type="match status" value="1"/>
</dbReference>
<dbReference type="Gene3D" id="3.40.50.300">
    <property type="entry name" value="P-loop containing nucleotide triphosphate hydrolases"/>
    <property type="match status" value="1"/>
</dbReference>
<sequence>MDQAESLRRRMGQRFAEPPAAIAHPKAKTLAVMSGKGGVGKSNVSLNTALAILEKGKSVLLIDLDVGMGNIDILIGRQSLYTVMDLLQQKMPFERALSAGPRGLQYISGGTGLDAMFELNRENWAFFLKELTRALTSFDYVIFDMGAGLSKDQLPFVLSADEILVVTTPEPTSIMDAYSAIKHLALTGRDLQLKVVVNRCTTQKDGISAFLRLSNTVNAFLQQKLAYAGPIPEDPLVSRAVVEQQPFLIKSPRSKPSRAVYLLAESLLHNGRTEMGENRSFIEKLSSFLRRGNTL</sequence>
<dbReference type="GO" id="GO:0051782">
    <property type="term" value="P:negative regulation of cell division"/>
    <property type="evidence" value="ECO:0007669"/>
    <property type="project" value="TreeGrafter"/>
</dbReference>
<dbReference type="GO" id="GO:0005524">
    <property type="term" value="F:ATP binding"/>
    <property type="evidence" value="ECO:0007669"/>
    <property type="project" value="UniProtKB-KW"/>
</dbReference>
<accession>A0A415JFX6</accession>
<protein>
    <submittedName>
        <fullName evidence="4">Flagellum site-determining protein YlxH</fullName>
    </submittedName>
    <submittedName>
        <fullName evidence="3">MinD/ParA family protein</fullName>
    </submittedName>
</protein>